<dbReference type="EMBL" id="MCGE01000034">
    <property type="protein sequence ID" value="ORZ07648.1"/>
    <property type="molecule type" value="Genomic_DNA"/>
</dbReference>
<evidence type="ECO:0008006" key="3">
    <source>
        <dbReference type="Google" id="ProtNLM"/>
    </source>
</evidence>
<dbReference type="AlphaFoldDB" id="A0A1X2I1Z3"/>
<dbReference type="OrthoDB" id="2428500at2759"/>
<accession>A0A1X2I1Z3</accession>
<reference evidence="1 2" key="1">
    <citation type="submission" date="2016-07" db="EMBL/GenBank/DDBJ databases">
        <title>Pervasive Adenine N6-methylation of Active Genes in Fungi.</title>
        <authorList>
            <consortium name="DOE Joint Genome Institute"/>
            <person name="Mondo S.J."/>
            <person name="Dannebaum R.O."/>
            <person name="Kuo R.C."/>
            <person name="Labutti K."/>
            <person name="Haridas S."/>
            <person name="Kuo A."/>
            <person name="Salamov A."/>
            <person name="Ahrendt S.R."/>
            <person name="Lipzen A."/>
            <person name="Sullivan W."/>
            <person name="Andreopoulos W.B."/>
            <person name="Clum A."/>
            <person name="Lindquist E."/>
            <person name="Daum C."/>
            <person name="Ramamoorthy G.K."/>
            <person name="Gryganskyi A."/>
            <person name="Culley D."/>
            <person name="Magnuson J.K."/>
            <person name="James T.Y."/>
            <person name="O'Malley M.A."/>
            <person name="Stajich J.E."/>
            <person name="Spatafora J.W."/>
            <person name="Visel A."/>
            <person name="Grigoriev I.V."/>
        </authorList>
    </citation>
    <scope>NUCLEOTIDE SEQUENCE [LARGE SCALE GENOMIC DNA]</scope>
    <source>
        <strain evidence="1 2">NRRL 1336</strain>
    </source>
</reference>
<dbReference type="Proteomes" id="UP000193560">
    <property type="component" value="Unassembled WGS sequence"/>
</dbReference>
<proteinExistence type="predicted"/>
<organism evidence="1 2">
    <name type="scientific">Absidia repens</name>
    <dbReference type="NCBI Taxonomy" id="90262"/>
    <lineage>
        <taxon>Eukaryota</taxon>
        <taxon>Fungi</taxon>
        <taxon>Fungi incertae sedis</taxon>
        <taxon>Mucoromycota</taxon>
        <taxon>Mucoromycotina</taxon>
        <taxon>Mucoromycetes</taxon>
        <taxon>Mucorales</taxon>
        <taxon>Cunninghamellaceae</taxon>
        <taxon>Absidia</taxon>
    </lineage>
</organism>
<gene>
    <name evidence="1" type="ORF">BCR42DRAFT_455946</name>
</gene>
<dbReference type="Gene3D" id="3.30.420.10">
    <property type="entry name" value="Ribonuclease H-like superfamily/Ribonuclease H"/>
    <property type="match status" value="1"/>
</dbReference>
<dbReference type="GO" id="GO:0003676">
    <property type="term" value="F:nucleic acid binding"/>
    <property type="evidence" value="ECO:0007669"/>
    <property type="project" value="InterPro"/>
</dbReference>
<keyword evidence="2" id="KW-1185">Reference proteome</keyword>
<sequence>MSPSLSLMLSVYPWRYMSSSVPVRYMSGFTVYLDDMDPLDAEKITGFTVVVVVGYPGQPKRNLCLGDTIVAFDLIAEATDIAISCVKRLNEIWWKGGLPVEVMPTITITTTTTTTTGTTQQQEEKTFVQLRKRDSVLSAPTFLAHYQLQQSKNIEQPLADHGYRLLHLSHPYSPELNPIEQFWSKVELLIEVDASLGFDTLY</sequence>
<evidence type="ECO:0000313" key="1">
    <source>
        <dbReference type="EMBL" id="ORZ07648.1"/>
    </source>
</evidence>
<dbReference type="InterPro" id="IPR036397">
    <property type="entry name" value="RNaseH_sf"/>
</dbReference>
<protein>
    <recommendedName>
        <fullName evidence="3">Tc1-like transposase DDE domain-containing protein</fullName>
    </recommendedName>
</protein>
<name>A0A1X2I1Z3_9FUNG</name>
<evidence type="ECO:0000313" key="2">
    <source>
        <dbReference type="Proteomes" id="UP000193560"/>
    </source>
</evidence>
<comment type="caution">
    <text evidence="1">The sequence shown here is derived from an EMBL/GenBank/DDBJ whole genome shotgun (WGS) entry which is preliminary data.</text>
</comment>